<dbReference type="InterPro" id="IPR024775">
    <property type="entry name" value="DinB-like"/>
</dbReference>
<dbReference type="EMBL" id="JAEKNR010000242">
    <property type="protein sequence ID" value="MBJ7601361.1"/>
    <property type="molecule type" value="Genomic_DNA"/>
</dbReference>
<reference evidence="2" key="1">
    <citation type="submission" date="2020-10" db="EMBL/GenBank/DDBJ databases">
        <title>Ca. Dormibacterota MAGs.</title>
        <authorList>
            <person name="Montgomery K."/>
        </authorList>
    </citation>
    <scope>NUCLEOTIDE SEQUENCE [LARGE SCALE GENOMIC DNA]</scope>
    <source>
        <strain evidence="2">SC8812_S17_10</strain>
    </source>
</reference>
<sequence length="153" mass="17801">MRPLEGQREDTLQVVDSIAEDDLDTVVRGDGRTVRQILCHLVDREHGINFAISRALAGEIVRLSQEERDEIVRSESEPAPSDWSIDRIRTELLEARETLRRTFLSMTEEDLDRPIRWPEWSARSIRTSIPYMLEHEDSHLDELREALPRARAS</sequence>
<dbReference type="SUPFAM" id="SSF109854">
    <property type="entry name" value="DinB/YfiT-like putative metalloenzymes"/>
    <property type="match status" value="1"/>
</dbReference>
<feature type="domain" description="DinB-like" evidence="1">
    <location>
        <begin position="4"/>
        <end position="141"/>
    </location>
</feature>
<comment type="caution">
    <text evidence="2">The sequence shown here is derived from an EMBL/GenBank/DDBJ whole genome shotgun (WGS) entry which is preliminary data.</text>
</comment>
<gene>
    <name evidence="2" type="ORF">JF922_25220</name>
</gene>
<evidence type="ECO:0000313" key="3">
    <source>
        <dbReference type="Proteomes" id="UP000612893"/>
    </source>
</evidence>
<protein>
    <submittedName>
        <fullName evidence="2">DinB family protein</fullName>
    </submittedName>
</protein>
<dbReference type="Proteomes" id="UP000612893">
    <property type="component" value="Unassembled WGS sequence"/>
</dbReference>
<dbReference type="AlphaFoldDB" id="A0A934K473"/>
<proteinExistence type="predicted"/>
<evidence type="ECO:0000313" key="2">
    <source>
        <dbReference type="EMBL" id="MBJ7601361.1"/>
    </source>
</evidence>
<organism evidence="2 3">
    <name type="scientific">Candidatus Nephthysia bennettiae</name>
    <dbReference type="NCBI Taxonomy" id="3127016"/>
    <lineage>
        <taxon>Bacteria</taxon>
        <taxon>Bacillati</taxon>
        <taxon>Candidatus Dormiibacterota</taxon>
        <taxon>Candidatus Dormibacteria</taxon>
        <taxon>Candidatus Dormibacterales</taxon>
        <taxon>Candidatus Dormibacteraceae</taxon>
        <taxon>Candidatus Nephthysia</taxon>
    </lineage>
</organism>
<dbReference type="Gene3D" id="1.20.120.450">
    <property type="entry name" value="dinb family like domain"/>
    <property type="match status" value="1"/>
</dbReference>
<evidence type="ECO:0000259" key="1">
    <source>
        <dbReference type="Pfam" id="PF12867"/>
    </source>
</evidence>
<dbReference type="Pfam" id="PF12867">
    <property type="entry name" value="DinB_2"/>
    <property type="match status" value="1"/>
</dbReference>
<dbReference type="InterPro" id="IPR034660">
    <property type="entry name" value="DinB/YfiT-like"/>
</dbReference>
<keyword evidence="3" id="KW-1185">Reference proteome</keyword>
<name>A0A934K473_9BACT</name>
<accession>A0A934K473</accession>